<keyword evidence="9 13" id="KW-0460">Magnesium</keyword>
<dbReference type="InterPro" id="IPR045229">
    <property type="entry name" value="TPP_enz"/>
</dbReference>
<comment type="similarity">
    <text evidence="3 13">Belongs to the TPP enzyme family.</text>
</comment>
<evidence type="ECO:0000256" key="11">
    <source>
        <dbReference type="ARBA" id="ARBA00023304"/>
    </source>
</evidence>
<dbReference type="CDD" id="cd07035">
    <property type="entry name" value="TPP_PYR_POX_like"/>
    <property type="match status" value="1"/>
</dbReference>
<dbReference type="InterPro" id="IPR029035">
    <property type="entry name" value="DHS-like_NAD/FAD-binding_dom"/>
</dbReference>
<keyword evidence="8 13" id="KW-0479">Metal-binding</keyword>
<evidence type="ECO:0000256" key="8">
    <source>
        <dbReference type="ARBA" id="ARBA00022723"/>
    </source>
</evidence>
<comment type="pathway">
    <text evidence="2 13">Amino-acid biosynthesis; L-valine biosynthesis; L-valine from pyruvate: step 1/4.</text>
</comment>
<protein>
    <recommendedName>
        <fullName evidence="4 13">Acetolactate synthase</fullName>
        <ecNumber evidence="4 13">2.2.1.6</ecNumber>
    </recommendedName>
</protein>
<accession>A0ABN0PBE8</accession>
<dbReference type="EC" id="2.2.1.6" evidence="4 13"/>
<dbReference type="SUPFAM" id="SSF52518">
    <property type="entry name" value="Thiamin diphosphate-binding fold (THDP-binding)"/>
    <property type="match status" value="2"/>
</dbReference>
<evidence type="ECO:0000256" key="9">
    <source>
        <dbReference type="ARBA" id="ARBA00022842"/>
    </source>
</evidence>
<dbReference type="PANTHER" id="PTHR18968">
    <property type="entry name" value="THIAMINE PYROPHOSPHATE ENZYMES"/>
    <property type="match status" value="1"/>
</dbReference>
<dbReference type="InterPro" id="IPR012846">
    <property type="entry name" value="Acetolactate_synth_lsu"/>
</dbReference>
<evidence type="ECO:0000259" key="16">
    <source>
        <dbReference type="Pfam" id="PF02775"/>
    </source>
</evidence>
<dbReference type="PANTHER" id="PTHR18968:SF13">
    <property type="entry name" value="ACETOLACTATE SYNTHASE CATALYTIC SUBUNIT, MITOCHONDRIAL"/>
    <property type="match status" value="1"/>
</dbReference>
<dbReference type="SUPFAM" id="SSF52467">
    <property type="entry name" value="DHS-like NAD/FAD-binding domain"/>
    <property type="match status" value="1"/>
</dbReference>
<dbReference type="InterPro" id="IPR012000">
    <property type="entry name" value="Thiamin_PyroP_enz_cen_dom"/>
</dbReference>
<dbReference type="PROSITE" id="PS00187">
    <property type="entry name" value="TPP_ENZYMES"/>
    <property type="match status" value="1"/>
</dbReference>
<evidence type="ECO:0000256" key="3">
    <source>
        <dbReference type="ARBA" id="ARBA00007812"/>
    </source>
</evidence>
<dbReference type="Gene3D" id="3.40.50.1220">
    <property type="entry name" value="TPP-binding domain"/>
    <property type="match status" value="1"/>
</dbReference>
<evidence type="ECO:0000313" key="18">
    <source>
        <dbReference type="EMBL" id="ERS92989.1"/>
    </source>
</evidence>
<keyword evidence="5" id="KW-0474">Menaquinone biosynthesis</keyword>
<comment type="catalytic activity">
    <reaction evidence="12 13">
        <text>2 pyruvate + H(+) = (2S)-2-acetolactate + CO2</text>
        <dbReference type="Rhea" id="RHEA:25249"/>
        <dbReference type="ChEBI" id="CHEBI:15361"/>
        <dbReference type="ChEBI" id="CHEBI:15378"/>
        <dbReference type="ChEBI" id="CHEBI:16526"/>
        <dbReference type="ChEBI" id="CHEBI:58476"/>
        <dbReference type="EC" id="2.2.1.6"/>
    </reaction>
</comment>
<dbReference type="Proteomes" id="UP000017131">
    <property type="component" value="Unassembled WGS sequence"/>
</dbReference>
<feature type="region of interest" description="Disordered" evidence="14">
    <location>
        <begin position="1"/>
        <end position="24"/>
    </location>
</feature>
<dbReference type="InterPro" id="IPR012001">
    <property type="entry name" value="Thiamin_PyroP_enz_TPP-bd_dom"/>
</dbReference>
<dbReference type="Pfam" id="PF00205">
    <property type="entry name" value="TPP_enzyme_M"/>
    <property type="match status" value="1"/>
</dbReference>
<keyword evidence="6 13" id="KW-0028">Amino-acid biosynthesis</keyword>
<evidence type="ECO:0000256" key="2">
    <source>
        <dbReference type="ARBA" id="ARBA00005025"/>
    </source>
</evidence>
<keyword evidence="7 13" id="KW-0808">Transferase</keyword>
<evidence type="ECO:0000256" key="7">
    <source>
        <dbReference type="ARBA" id="ARBA00022679"/>
    </source>
</evidence>
<keyword evidence="19" id="KW-1185">Reference proteome</keyword>
<comment type="caution">
    <text evidence="18">The sequence shown here is derived from an EMBL/GenBank/DDBJ whole genome shotgun (WGS) entry which is preliminary data.</text>
</comment>
<sequence length="580" mass="62912">MSNPQMTKHNEEANSTQAATKTSRSGSELLVEALLKEGTELLFGYPGGAVLPLYDTFYDGKIKHILARHEQGAVHAAEGYARVSGKPGVVVVTSGPGATNVITGIADAFSDSLPLVVFTGQVATPGIGKDAFQEADLLSMTTPITKHNFQVKHPDEIPEVVHQAFHIANTGRKGPVVIDFPKDVGILQSDVDVCDELDLPGYRLADAPNPQDVQTVLEWLKSAKKPVILAGAGVRHSESGPLLTTFAERHQIPVVTTLHGLGTIPYSNPLFLGMGGMHGSYASNMALSDCDLLINFGSRFDDRLASNPDKFAENAKVVHVDIDPSEINKIIKTDLGVVADCKLMLEALLTETNTYDQHKDWVDYCVNNQKSHPFAYTDEEADVFIKPQQAIEYIGKITNGEALVTTDVGQHQMWAAQFYPFKHDNQLVTSGGLGTMGFGIPSAIGAKLAQPDKTVVCFVGDGGFQMTNQEMAILNEYGLDIKIVLINNGTLGMVKQWQDKFFKQRFSHSVFNGQPDFQQLSEAYGVKAFLVDDPKTLEADLEAAFAHKGPALIEVRISPKEPVLPMVPSGKANNEMEGVL</sequence>
<evidence type="ECO:0000259" key="15">
    <source>
        <dbReference type="Pfam" id="PF00205"/>
    </source>
</evidence>
<evidence type="ECO:0000256" key="12">
    <source>
        <dbReference type="ARBA" id="ARBA00048670"/>
    </source>
</evidence>
<evidence type="ECO:0000256" key="1">
    <source>
        <dbReference type="ARBA" id="ARBA00004974"/>
    </source>
</evidence>
<dbReference type="Gene3D" id="3.40.50.970">
    <property type="match status" value="2"/>
</dbReference>
<dbReference type="InterPro" id="IPR011766">
    <property type="entry name" value="TPP_enzyme_TPP-bd"/>
</dbReference>
<feature type="domain" description="Thiamine pyrophosphate enzyme central" evidence="15">
    <location>
        <begin position="213"/>
        <end position="348"/>
    </location>
</feature>
<organism evidence="18 19">
    <name type="scientific">Staphylococcus simulans UMC-CNS-990</name>
    <dbReference type="NCBI Taxonomy" id="1405498"/>
    <lineage>
        <taxon>Bacteria</taxon>
        <taxon>Bacillati</taxon>
        <taxon>Bacillota</taxon>
        <taxon>Bacilli</taxon>
        <taxon>Bacillales</taxon>
        <taxon>Staphylococcaceae</taxon>
        <taxon>Staphylococcus</taxon>
    </lineage>
</organism>
<dbReference type="Pfam" id="PF02776">
    <property type="entry name" value="TPP_enzyme_N"/>
    <property type="match status" value="1"/>
</dbReference>
<reference evidence="18 19" key="1">
    <citation type="journal article" date="2013" name="Genome Announc.">
        <title>Draft Genome Sequence of Staphylococcus simulans UMC-CNS-990, Isolated from a Case of Chronic Bovine Mastitis.</title>
        <authorList>
            <person name="Calcutt M.J."/>
            <person name="Foecking M.F."/>
            <person name="Hsieh H.Y."/>
            <person name="Perry J."/>
            <person name="Stewart G.C."/>
            <person name="Middleton J.R."/>
        </authorList>
    </citation>
    <scope>NUCLEOTIDE SEQUENCE [LARGE SCALE GENOMIC DNA]</scope>
    <source>
        <strain evidence="18 19">UMC-CNS-990</strain>
    </source>
</reference>
<dbReference type="GO" id="GO:0003984">
    <property type="term" value="F:acetolactate synthase activity"/>
    <property type="evidence" value="ECO:0007669"/>
    <property type="project" value="UniProtKB-EC"/>
</dbReference>
<dbReference type="InterPro" id="IPR039368">
    <property type="entry name" value="AHAS_TPP"/>
</dbReference>
<evidence type="ECO:0000256" key="4">
    <source>
        <dbReference type="ARBA" id="ARBA00013145"/>
    </source>
</evidence>
<feature type="domain" description="Thiamine pyrophosphate enzyme TPP-binding" evidence="16">
    <location>
        <begin position="407"/>
        <end position="555"/>
    </location>
</feature>
<evidence type="ECO:0000259" key="17">
    <source>
        <dbReference type="Pfam" id="PF02776"/>
    </source>
</evidence>
<proteinExistence type="inferred from homology"/>
<keyword evidence="11 13" id="KW-0100">Branched-chain amino acid biosynthesis</keyword>
<dbReference type="NCBIfam" id="TIGR00118">
    <property type="entry name" value="acolac_lg"/>
    <property type="match status" value="1"/>
</dbReference>
<evidence type="ECO:0000256" key="13">
    <source>
        <dbReference type="RuleBase" id="RU003591"/>
    </source>
</evidence>
<name>A0ABN0PBE8_STASI</name>
<comment type="cofactor">
    <cofactor evidence="13">
        <name>Mg(2+)</name>
        <dbReference type="ChEBI" id="CHEBI:18420"/>
    </cofactor>
    <text evidence="13">Binds 1 Mg(2+) ion per subunit.</text>
</comment>
<evidence type="ECO:0000256" key="6">
    <source>
        <dbReference type="ARBA" id="ARBA00022605"/>
    </source>
</evidence>
<dbReference type="InterPro" id="IPR029061">
    <property type="entry name" value="THDP-binding"/>
</dbReference>
<feature type="domain" description="Thiamine pyrophosphate enzyme N-terminal TPP-binding" evidence="17">
    <location>
        <begin position="25"/>
        <end position="139"/>
    </location>
</feature>
<comment type="pathway">
    <text evidence="1 13">Amino-acid biosynthesis; L-isoleucine biosynthesis; L-isoleucine from 2-oxobutanoate: step 1/4.</text>
</comment>
<evidence type="ECO:0000256" key="5">
    <source>
        <dbReference type="ARBA" id="ARBA00022428"/>
    </source>
</evidence>
<dbReference type="InterPro" id="IPR000399">
    <property type="entry name" value="TPP-bd_CS"/>
</dbReference>
<keyword evidence="10 13" id="KW-0786">Thiamine pyrophosphate</keyword>
<evidence type="ECO:0000313" key="19">
    <source>
        <dbReference type="Proteomes" id="UP000017131"/>
    </source>
</evidence>
<evidence type="ECO:0000256" key="10">
    <source>
        <dbReference type="ARBA" id="ARBA00023052"/>
    </source>
</evidence>
<dbReference type="EMBL" id="AXDY01000008">
    <property type="protein sequence ID" value="ERS92989.1"/>
    <property type="molecule type" value="Genomic_DNA"/>
</dbReference>
<gene>
    <name evidence="18" type="ORF">SSIM_09755</name>
</gene>
<comment type="cofactor">
    <cofactor evidence="13">
        <name>thiamine diphosphate</name>
        <dbReference type="ChEBI" id="CHEBI:58937"/>
    </cofactor>
    <text evidence="13">Binds 1 thiamine pyrophosphate per subunit.</text>
</comment>
<dbReference type="Pfam" id="PF02775">
    <property type="entry name" value="TPP_enzyme_C"/>
    <property type="match status" value="1"/>
</dbReference>
<evidence type="ECO:0000256" key="14">
    <source>
        <dbReference type="SAM" id="MobiDB-lite"/>
    </source>
</evidence>
<dbReference type="CDD" id="cd02015">
    <property type="entry name" value="TPP_AHAS"/>
    <property type="match status" value="1"/>
</dbReference>